<dbReference type="GO" id="GO:0031992">
    <property type="term" value="F:energy transducer activity"/>
    <property type="evidence" value="ECO:0007669"/>
    <property type="project" value="InterPro"/>
</dbReference>
<keyword evidence="5" id="KW-0997">Cell inner membrane</keyword>
<dbReference type="RefSeq" id="WP_092677012.1">
    <property type="nucleotide sequence ID" value="NZ_FOXS01000005.1"/>
</dbReference>
<keyword evidence="6" id="KW-0812">Transmembrane</keyword>
<proteinExistence type="inferred from homology"/>
<evidence type="ECO:0000256" key="1">
    <source>
        <dbReference type="ARBA" id="ARBA00004383"/>
    </source>
</evidence>
<dbReference type="GO" id="GO:0098797">
    <property type="term" value="C:plasma membrane protein complex"/>
    <property type="evidence" value="ECO:0007669"/>
    <property type="project" value="TreeGrafter"/>
</dbReference>
<organism evidence="12 13">
    <name type="scientific">Hymenobacter arizonensis</name>
    <name type="common">Siccationidurans arizonensis</name>
    <dbReference type="NCBI Taxonomy" id="1227077"/>
    <lineage>
        <taxon>Bacteria</taxon>
        <taxon>Pseudomonadati</taxon>
        <taxon>Bacteroidota</taxon>
        <taxon>Cytophagia</taxon>
        <taxon>Cytophagales</taxon>
        <taxon>Hymenobacteraceae</taxon>
        <taxon>Hymenobacter</taxon>
    </lineage>
</organism>
<comment type="subcellular location">
    <subcellularLocation>
        <location evidence="1">Cell inner membrane</location>
        <topology evidence="1">Single-pass membrane protein</topology>
        <orientation evidence="1">Periplasmic side</orientation>
    </subcellularLocation>
</comment>
<keyword evidence="10" id="KW-0732">Signal</keyword>
<evidence type="ECO:0000256" key="7">
    <source>
        <dbReference type="ARBA" id="ARBA00022927"/>
    </source>
</evidence>
<feature type="signal peptide" evidence="10">
    <location>
        <begin position="1"/>
        <end position="19"/>
    </location>
</feature>
<comment type="similarity">
    <text evidence="2">Belongs to the TonB family.</text>
</comment>
<dbReference type="GO" id="GO:0015031">
    <property type="term" value="P:protein transport"/>
    <property type="evidence" value="ECO:0007669"/>
    <property type="project" value="UniProtKB-KW"/>
</dbReference>
<sequence length="187" mass="21151">MFRLLLVFLLSSLPLWATAQRQRNTNWESGTLEKGEKVGEWQYYSYSALGERVITQRYDHTTRKLVYARPDDKSYRAETAPGQWQSTQLAQAPWFIGGHEALAAYTSKLKYPPAAEARNVQGRVVVEFVVDTLGHLSNYKVVQGIGSGCDEEALRVARTVPNEWVPGRVGSQAVPVVYELPFTFRLK</sequence>
<evidence type="ECO:0000256" key="3">
    <source>
        <dbReference type="ARBA" id="ARBA00022448"/>
    </source>
</evidence>
<keyword evidence="4" id="KW-1003">Cell membrane</keyword>
<dbReference type="PANTHER" id="PTHR33446:SF2">
    <property type="entry name" value="PROTEIN TONB"/>
    <property type="match status" value="1"/>
</dbReference>
<evidence type="ECO:0000313" key="12">
    <source>
        <dbReference type="EMBL" id="SFQ68928.1"/>
    </source>
</evidence>
<dbReference type="OrthoDB" id="1039448at2"/>
<dbReference type="InterPro" id="IPR006260">
    <property type="entry name" value="TonB/TolA_C"/>
</dbReference>
<evidence type="ECO:0000256" key="4">
    <source>
        <dbReference type="ARBA" id="ARBA00022475"/>
    </source>
</evidence>
<evidence type="ECO:0000256" key="5">
    <source>
        <dbReference type="ARBA" id="ARBA00022519"/>
    </source>
</evidence>
<gene>
    <name evidence="12" type="ORF">SAMN04515668_3759</name>
</gene>
<keyword evidence="8" id="KW-1133">Transmembrane helix</keyword>
<dbReference type="PRINTS" id="PR01374">
    <property type="entry name" value="TONBPROTEIN"/>
</dbReference>
<dbReference type="NCBIfam" id="TIGR01352">
    <property type="entry name" value="tonB_Cterm"/>
    <property type="match status" value="1"/>
</dbReference>
<dbReference type="Proteomes" id="UP000199029">
    <property type="component" value="Unassembled WGS sequence"/>
</dbReference>
<evidence type="ECO:0000256" key="10">
    <source>
        <dbReference type="SAM" id="SignalP"/>
    </source>
</evidence>
<evidence type="ECO:0000313" key="13">
    <source>
        <dbReference type="Proteomes" id="UP000199029"/>
    </source>
</evidence>
<accession>A0A1I6AJR2</accession>
<dbReference type="PROSITE" id="PS52015">
    <property type="entry name" value="TONB_CTD"/>
    <property type="match status" value="1"/>
</dbReference>
<evidence type="ECO:0000259" key="11">
    <source>
        <dbReference type="PROSITE" id="PS52015"/>
    </source>
</evidence>
<dbReference type="STRING" id="1227077.SAMN04515668_3759"/>
<dbReference type="EMBL" id="FOXS01000005">
    <property type="protein sequence ID" value="SFQ68928.1"/>
    <property type="molecule type" value="Genomic_DNA"/>
</dbReference>
<dbReference type="Gene3D" id="3.30.1150.10">
    <property type="match status" value="1"/>
</dbReference>
<dbReference type="AlphaFoldDB" id="A0A1I6AJR2"/>
<keyword evidence="7" id="KW-0653">Protein transport</keyword>
<dbReference type="SUPFAM" id="SSF74653">
    <property type="entry name" value="TolA/TonB C-terminal domain"/>
    <property type="match status" value="1"/>
</dbReference>
<feature type="chain" id="PRO_5011647906" evidence="10">
    <location>
        <begin position="20"/>
        <end position="187"/>
    </location>
</feature>
<dbReference type="GO" id="GO:0015891">
    <property type="term" value="P:siderophore transport"/>
    <property type="evidence" value="ECO:0007669"/>
    <property type="project" value="InterPro"/>
</dbReference>
<dbReference type="Pfam" id="PF03544">
    <property type="entry name" value="TonB_C"/>
    <property type="match status" value="1"/>
</dbReference>
<evidence type="ECO:0000256" key="9">
    <source>
        <dbReference type="ARBA" id="ARBA00023136"/>
    </source>
</evidence>
<keyword evidence="3" id="KW-0813">Transport</keyword>
<dbReference type="PANTHER" id="PTHR33446">
    <property type="entry name" value="PROTEIN TONB-RELATED"/>
    <property type="match status" value="1"/>
</dbReference>
<name>A0A1I6AJR2_HYMAR</name>
<keyword evidence="13" id="KW-1185">Reference proteome</keyword>
<evidence type="ECO:0000256" key="8">
    <source>
        <dbReference type="ARBA" id="ARBA00022989"/>
    </source>
</evidence>
<reference evidence="13" key="1">
    <citation type="submission" date="2016-10" db="EMBL/GenBank/DDBJ databases">
        <authorList>
            <person name="Varghese N."/>
            <person name="Submissions S."/>
        </authorList>
    </citation>
    <scope>NUCLEOTIDE SEQUENCE [LARGE SCALE GENOMIC DNA]</scope>
    <source>
        <strain evidence="13">OR362-8,ATCC BAA-1266,JCM 13504</strain>
    </source>
</reference>
<dbReference type="GO" id="GO:0030288">
    <property type="term" value="C:outer membrane-bounded periplasmic space"/>
    <property type="evidence" value="ECO:0007669"/>
    <property type="project" value="InterPro"/>
</dbReference>
<dbReference type="InterPro" id="IPR037682">
    <property type="entry name" value="TonB_C"/>
</dbReference>
<dbReference type="InterPro" id="IPR051045">
    <property type="entry name" value="TonB-dependent_transducer"/>
</dbReference>
<keyword evidence="9" id="KW-0472">Membrane</keyword>
<evidence type="ECO:0000256" key="2">
    <source>
        <dbReference type="ARBA" id="ARBA00006555"/>
    </source>
</evidence>
<protein>
    <submittedName>
        <fullName evidence="12">Protein TonB</fullName>
    </submittedName>
</protein>
<dbReference type="InterPro" id="IPR003538">
    <property type="entry name" value="TonB"/>
</dbReference>
<dbReference type="GO" id="GO:0055085">
    <property type="term" value="P:transmembrane transport"/>
    <property type="evidence" value="ECO:0007669"/>
    <property type="project" value="InterPro"/>
</dbReference>
<evidence type="ECO:0000256" key="6">
    <source>
        <dbReference type="ARBA" id="ARBA00022692"/>
    </source>
</evidence>
<feature type="domain" description="TonB C-terminal" evidence="11">
    <location>
        <begin position="96"/>
        <end position="187"/>
    </location>
</feature>